<gene>
    <name evidence="12" type="ORF">BS47DRAFT_1340013</name>
</gene>
<name>A0A9P6B5E1_9AGAM</name>
<dbReference type="InterPro" id="IPR050257">
    <property type="entry name" value="eL8/uL1-like"/>
</dbReference>
<organism evidence="12 13">
    <name type="scientific">Hydnum rufescens UP504</name>
    <dbReference type="NCBI Taxonomy" id="1448309"/>
    <lineage>
        <taxon>Eukaryota</taxon>
        <taxon>Fungi</taxon>
        <taxon>Dikarya</taxon>
        <taxon>Basidiomycota</taxon>
        <taxon>Agaricomycotina</taxon>
        <taxon>Agaricomycetes</taxon>
        <taxon>Cantharellales</taxon>
        <taxon>Hydnaceae</taxon>
        <taxon>Hydnum</taxon>
    </lineage>
</organism>
<evidence type="ECO:0000256" key="2">
    <source>
        <dbReference type="ARBA" id="ARBA00022499"/>
    </source>
</evidence>
<keyword evidence="7" id="KW-0539">Nucleus</keyword>
<proteinExistence type="inferred from homology"/>
<feature type="compositionally biased region" description="Low complexity" evidence="11">
    <location>
        <begin position="271"/>
        <end position="297"/>
    </location>
</feature>
<evidence type="ECO:0000256" key="4">
    <source>
        <dbReference type="ARBA" id="ARBA00022843"/>
    </source>
</evidence>
<dbReference type="GO" id="GO:0003723">
    <property type="term" value="F:RNA binding"/>
    <property type="evidence" value="ECO:0007669"/>
    <property type="project" value="InterPro"/>
</dbReference>
<dbReference type="FunFam" id="3.40.50.790:FF:000004">
    <property type="entry name" value="Ribosomal L1 domain-containing 1-like 1"/>
    <property type="match status" value="1"/>
</dbReference>
<dbReference type="GO" id="GO:0005730">
    <property type="term" value="C:nucleolus"/>
    <property type="evidence" value="ECO:0007669"/>
    <property type="project" value="UniProtKB-SubCell"/>
</dbReference>
<dbReference type="InterPro" id="IPR016095">
    <property type="entry name" value="Ribosomal_uL1_3-a/b-sand"/>
</dbReference>
<evidence type="ECO:0000256" key="7">
    <source>
        <dbReference type="ARBA" id="ARBA00023242"/>
    </source>
</evidence>
<dbReference type="OrthoDB" id="10251727at2759"/>
<evidence type="ECO:0000256" key="11">
    <source>
        <dbReference type="SAM" id="MobiDB-lite"/>
    </source>
</evidence>
<evidence type="ECO:0000256" key="5">
    <source>
        <dbReference type="ARBA" id="ARBA00022990"/>
    </source>
</evidence>
<keyword evidence="4" id="KW-0832">Ubl conjugation</keyword>
<dbReference type="AlphaFoldDB" id="A0A9P6B5E1"/>
<evidence type="ECO:0000256" key="1">
    <source>
        <dbReference type="ARBA" id="ARBA00004604"/>
    </source>
</evidence>
<evidence type="ECO:0000256" key="10">
    <source>
        <dbReference type="ARBA" id="ARBA00070787"/>
    </source>
</evidence>
<protein>
    <recommendedName>
        <fullName evidence="10">Ribosomal L1 domain-containing protein 1</fullName>
    </recommendedName>
</protein>
<evidence type="ECO:0000256" key="6">
    <source>
        <dbReference type="ARBA" id="ARBA00023054"/>
    </source>
</evidence>
<keyword evidence="6" id="KW-0175">Coiled coil</keyword>
<keyword evidence="5" id="KW-0007">Acetylation</keyword>
<keyword evidence="2" id="KW-1017">Isopeptide bond</keyword>
<dbReference type="Gene3D" id="3.40.50.790">
    <property type="match status" value="1"/>
</dbReference>
<accession>A0A9P6B5E1</accession>
<evidence type="ECO:0000256" key="9">
    <source>
        <dbReference type="ARBA" id="ARBA00061550"/>
    </source>
</evidence>
<evidence type="ECO:0000313" key="12">
    <source>
        <dbReference type="EMBL" id="KAF9517260.1"/>
    </source>
</evidence>
<reference evidence="12" key="1">
    <citation type="journal article" date="2020" name="Nat. Commun.">
        <title>Large-scale genome sequencing of mycorrhizal fungi provides insights into the early evolution of symbiotic traits.</title>
        <authorList>
            <person name="Miyauchi S."/>
            <person name="Kiss E."/>
            <person name="Kuo A."/>
            <person name="Drula E."/>
            <person name="Kohler A."/>
            <person name="Sanchez-Garcia M."/>
            <person name="Morin E."/>
            <person name="Andreopoulos B."/>
            <person name="Barry K.W."/>
            <person name="Bonito G."/>
            <person name="Buee M."/>
            <person name="Carver A."/>
            <person name="Chen C."/>
            <person name="Cichocki N."/>
            <person name="Clum A."/>
            <person name="Culley D."/>
            <person name="Crous P.W."/>
            <person name="Fauchery L."/>
            <person name="Girlanda M."/>
            <person name="Hayes R.D."/>
            <person name="Keri Z."/>
            <person name="LaButti K."/>
            <person name="Lipzen A."/>
            <person name="Lombard V."/>
            <person name="Magnuson J."/>
            <person name="Maillard F."/>
            <person name="Murat C."/>
            <person name="Nolan M."/>
            <person name="Ohm R.A."/>
            <person name="Pangilinan J."/>
            <person name="Pereira M.F."/>
            <person name="Perotto S."/>
            <person name="Peter M."/>
            <person name="Pfister S."/>
            <person name="Riley R."/>
            <person name="Sitrit Y."/>
            <person name="Stielow J.B."/>
            <person name="Szollosi G."/>
            <person name="Zifcakova L."/>
            <person name="Stursova M."/>
            <person name="Spatafora J.W."/>
            <person name="Tedersoo L."/>
            <person name="Vaario L.M."/>
            <person name="Yamada A."/>
            <person name="Yan M."/>
            <person name="Wang P."/>
            <person name="Xu J."/>
            <person name="Bruns T."/>
            <person name="Baldrian P."/>
            <person name="Vilgalys R."/>
            <person name="Dunand C."/>
            <person name="Henrissat B."/>
            <person name="Grigoriev I.V."/>
            <person name="Hibbett D."/>
            <person name="Nagy L.G."/>
            <person name="Martin F.M."/>
        </authorList>
    </citation>
    <scope>NUCLEOTIDE SEQUENCE</scope>
    <source>
        <strain evidence="12">UP504</strain>
    </source>
</reference>
<comment type="similarity">
    <text evidence="9">Belongs to the universal ribosomal protein uL1 family. Highly divergent.</text>
</comment>
<keyword evidence="13" id="KW-1185">Reference proteome</keyword>
<comment type="function">
    <text evidence="8">Regulates cellular senescence through inhibition of PTEN translation. Acts as a pro-apoptotic regulator in response to DNA damage.</text>
</comment>
<dbReference type="InterPro" id="IPR023674">
    <property type="entry name" value="Ribosomal_uL1-like"/>
</dbReference>
<dbReference type="Proteomes" id="UP000886523">
    <property type="component" value="Unassembled WGS sequence"/>
</dbReference>
<dbReference type="CDD" id="cd00403">
    <property type="entry name" value="Ribosomal_L1"/>
    <property type="match status" value="1"/>
</dbReference>
<comment type="caution">
    <text evidence="12">The sequence shown here is derived from an EMBL/GenBank/DDBJ whole genome shotgun (WGS) entry which is preliminary data.</text>
</comment>
<dbReference type="EMBL" id="MU128933">
    <property type="protein sequence ID" value="KAF9517260.1"/>
    <property type="molecule type" value="Genomic_DNA"/>
</dbReference>
<comment type="subcellular location">
    <subcellularLocation>
        <location evidence="1">Nucleus</location>
        <location evidence="1">Nucleolus</location>
    </subcellularLocation>
</comment>
<evidence type="ECO:0000313" key="13">
    <source>
        <dbReference type="Proteomes" id="UP000886523"/>
    </source>
</evidence>
<feature type="region of interest" description="Disordered" evidence="11">
    <location>
        <begin position="250"/>
        <end position="299"/>
    </location>
</feature>
<evidence type="ECO:0000256" key="3">
    <source>
        <dbReference type="ARBA" id="ARBA00022553"/>
    </source>
</evidence>
<sequence length="349" mass="38045">MTEGLIDSHVSHAQARAAIQALISHIRKSTSQSEKLELLGPKEDYVWLVLATKRMHPVAKLKPCKIPLAHSLVDPKDNSICLITKDPQRQYKDLLAAKGVDFVSRVVGVEKLKGKYKPFETRRQLLRESGLFLADERVVPLLPKLLGKMFFEAKKQPIPVCLTKRDIKGELEGAISSTYMHQNKGTCTSIKIALSSETAQHMVENLVIALPVIVTNTPGGWENVQSLHIKTSQSVSLPIWSCDLGVGMRSTNIDDPTPGADGTKDTKHNATPRTAPSRPSSSPATNKTTLTTSTPPSQDAIVPIGLSIAELKLKRIRRLEAKKEMVAKGKTKLLGRGVKGSVLGKVPVA</sequence>
<dbReference type="PANTHER" id="PTHR23105">
    <property type="entry name" value="RIBOSOMAL PROTEIN L7AE FAMILY MEMBER"/>
    <property type="match status" value="1"/>
</dbReference>
<keyword evidence="3" id="KW-0597">Phosphoprotein</keyword>
<dbReference type="InterPro" id="IPR028364">
    <property type="entry name" value="Ribosomal_uL1/biogenesis"/>
</dbReference>
<dbReference type="SUPFAM" id="SSF56808">
    <property type="entry name" value="Ribosomal protein L1"/>
    <property type="match status" value="1"/>
</dbReference>
<dbReference type="Pfam" id="PF00687">
    <property type="entry name" value="Ribosomal_L1"/>
    <property type="match status" value="1"/>
</dbReference>
<evidence type="ECO:0000256" key="8">
    <source>
        <dbReference type="ARBA" id="ARBA00054167"/>
    </source>
</evidence>